<evidence type="ECO:0000313" key="5">
    <source>
        <dbReference type="EMBL" id="GAA3988018.1"/>
    </source>
</evidence>
<keyword evidence="2" id="KW-0238">DNA-binding</keyword>
<keyword evidence="6" id="KW-1185">Reference proteome</keyword>
<dbReference type="InterPro" id="IPR036388">
    <property type="entry name" value="WH-like_DNA-bd_sf"/>
</dbReference>
<dbReference type="Proteomes" id="UP001501747">
    <property type="component" value="Unassembled WGS sequence"/>
</dbReference>
<dbReference type="CDD" id="cd00090">
    <property type="entry name" value="HTH_ARSR"/>
    <property type="match status" value="1"/>
</dbReference>
<keyword evidence="3" id="KW-0804">Transcription</keyword>
<evidence type="ECO:0000256" key="3">
    <source>
        <dbReference type="ARBA" id="ARBA00023163"/>
    </source>
</evidence>
<gene>
    <name evidence="5" type="ORF">GCM10022247_03020</name>
</gene>
<name>A0ABP7QUG4_9PSEU</name>
<dbReference type="InterPro" id="IPR036390">
    <property type="entry name" value="WH_DNA-bd_sf"/>
</dbReference>
<dbReference type="PANTHER" id="PTHR33204:SF37">
    <property type="entry name" value="HTH-TYPE TRANSCRIPTIONAL REGULATOR YODB"/>
    <property type="match status" value="1"/>
</dbReference>
<sequence length="114" mass="12749">MSEPGHNLPECPIARFLVVLEGPWATLVVRDLLDGPKRFTELRAGLPGISPKTLSARLKRLEETGLVTRTAYAEVPPRVEYELTEAGARLKKVLDTMAEWADRDLPLSLDTVRR</sequence>
<evidence type="ECO:0000256" key="2">
    <source>
        <dbReference type="ARBA" id="ARBA00023125"/>
    </source>
</evidence>
<dbReference type="RefSeq" id="WP_344870608.1">
    <property type="nucleotide sequence ID" value="NZ_BAABAL010000003.1"/>
</dbReference>
<dbReference type="Pfam" id="PF01638">
    <property type="entry name" value="HxlR"/>
    <property type="match status" value="1"/>
</dbReference>
<reference evidence="6" key="1">
    <citation type="journal article" date="2019" name="Int. J. Syst. Evol. Microbiol.">
        <title>The Global Catalogue of Microorganisms (GCM) 10K type strain sequencing project: providing services to taxonomists for standard genome sequencing and annotation.</title>
        <authorList>
            <consortium name="The Broad Institute Genomics Platform"/>
            <consortium name="The Broad Institute Genome Sequencing Center for Infectious Disease"/>
            <person name="Wu L."/>
            <person name="Ma J."/>
        </authorList>
    </citation>
    <scope>NUCLEOTIDE SEQUENCE [LARGE SCALE GENOMIC DNA]</scope>
    <source>
        <strain evidence="6">JCM 17342</strain>
    </source>
</reference>
<dbReference type="InterPro" id="IPR002577">
    <property type="entry name" value="HTH_HxlR"/>
</dbReference>
<comment type="caution">
    <text evidence="5">The sequence shown here is derived from an EMBL/GenBank/DDBJ whole genome shotgun (WGS) entry which is preliminary data.</text>
</comment>
<evidence type="ECO:0000313" key="6">
    <source>
        <dbReference type="Proteomes" id="UP001501747"/>
    </source>
</evidence>
<dbReference type="Gene3D" id="1.10.10.10">
    <property type="entry name" value="Winged helix-like DNA-binding domain superfamily/Winged helix DNA-binding domain"/>
    <property type="match status" value="1"/>
</dbReference>
<organism evidence="5 6">
    <name type="scientific">Allokutzneria multivorans</name>
    <dbReference type="NCBI Taxonomy" id="1142134"/>
    <lineage>
        <taxon>Bacteria</taxon>
        <taxon>Bacillati</taxon>
        <taxon>Actinomycetota</taxon>
        <taxon>Actinomycetes</taxon>
        <taxon>Pseudonocardiales</taxon>
        <taxon>Pseudonocardiaceae</taxon>
        <taxon>Allokutzneria</taxon>
    </lineage>
</organism>
<dbReference type="PANTHER" id="PTHR33204">
    <property type="entry name" value="TRANSCRIPTIONAL REGULATOR, MARR FAMILY"/>
    <property type="match status" value="1"/>
</dbReference>
<feature type="domain" description="HTH hxlR-type" evidence="4">
    <location>
        <begin position="11"/>
        <end position="109"/>
    </location>
</feature>
<dbReference type="EMBL" id="BAABAL010000003">
    <property type="protein sequence ID" value="GAA3988018.1"/>
    <property type="molecule type" value="Genomic_DNA"/>
</dbReference>
<keyword evidence="1" id="KW-0805">Transcription regulation</keyword>
<dbReference type="PROSITE" id="PS51118">
    <property type="entry name" value="HTH_HXLR"/>
    <property type="match status" value="1"/>
</dbReference>
<dbReference type="SUPFAM" id="SSF46785">
    <property type="entry name" value="Winged helix' DNA-binding domain"/>
    <property type="match status" value="1"/>
</dbReference>
<evidence type="ECO:0000259" key="4">
    <source>
        <dbReference type="PROSITE" id="PS51118"/>
    </source>
</evidence>
<protein>
    <recommendedName>
        <fullName evidence="4">HTH hxlR-type domain-containing protein</fullName>
    </recommendedName>
</protein>
<dbReference type="InterPro" id="IPR011991">
    <property type="entry name" value="ArsR-like_HTH"/>
</dbReference>
<evidence type="ECO:0000256" key="1">
    <source>
        <dbReference type="ARBA" id="ARBA00023015"/>
    </source>
</evidence>
<accession>A0ABP7QUG4</accession>
<proteinExistence type="predicted"/>